<feature type="compositionally biased region" description="Polar residues" evidence="4">
    <location>
        <begin position="283"/>
        <end position="292"/>
    </location>
</feature>
<dbReference type="PANTHER" id="PTHR15111:SF0">
    <property type="entry name" value="UNCONVENTIONAL PREFOLDIN RPB5 INTERACTOR 1"/>
    <property type="match status" value="1"/>
</dbReference>
<dbReference type="SUPFAM" id="SSF46579">
    <property type="entry name" value="Prefoldin"/>
    <property type="match status" value="1"/>
</dbReference>
<keyword evidence="2" id="KW-0539">Nucleus</keyword>
<dbReference type="EMBL" id="LR865431">
    <property type="protein sequence ID" value="CAD2106348.1"/>
    <property type="molecule type" value="Genomic_DNA"/>
</dbReference>
<evidence type="ECO:0000313" key="5">
    <source>
        <dbReference type="EMBL" id="CAD2106348.1"/>
    </source>
</evidence>
<proteinExistence type="inferred from homology"/>
<dbReference type="CDD" id="cd23159">
    <property type="entry name" value="Prefoldin_URI1"/>
    <property type="match status" value="1"/>
</dbReference>
<dbReference type="InterPro" id="IPR004127">
    <property type="entry name" value="Prefoldin_subunit_alpha"/>
</dbReference>
<evidence type="ECO:0000256" key="4">
    <source>
        <dbReference type="SAM" id="MobiDB-lite"/>
    </source>
</evidence>
<comment type="subcellular location">
    <subcellularLocation>
        <location evidence="1">Nucleus</location>
    </subcellularLocation>
</comment>
<dbReference type="Gene3D" id="1.10.287.370">
    <property type="match status" value="1"/>
</dbReference>
<accession>A0A6V7T446</accession>
<evidence type="ECO:0000256" key="3">
    <source>
        <dbReference type="ARBA" id="ARBA00038295"/>
    </source>
</evidence>
<evidence type="ECO:0000313" key="6">
    <source>
        <dbReference type="Proteomes" id="UP000515697"/>
    </source>
</evidence>
<dbReference type="PANTHER" id="PTHR15111">
    <property type="entry name" value="RNA POLYMERASE II SUBUNIT 5-MEDIATING PROTEIN NNX3"/>
    <property type="match status" value="1"/>
</dbReference>
<evidence type="ECO:0000256" key="2">
    <source>
        <dbReference type="ARBA" id="ARBA00023242"/>
    </source>
</evidence>
<reference evidence="5 6" key="1">
    <citation type="submission" date="2020-08" db="EMBL/GenBank/DDBJ databases">
        <authorList>
            <person name="Ramaprasad A."/>
        </authorList>
    </citation>
    <scope>NUCLEOTIDE SEQUENCE [LARGE SCALE GENOMIC DNA]</scope>
</reference>
<organism evidence="5 6">
    <name type="scientific">Plasmodium vinckei</name>
    <dbReference type="NCBI Taxonomy" id="5860"/>
    <lineage>
        <taxon>Eukaryota</taxon>
        <taxon>Sar</taxon>
        <taxon>Alveolata</taxon>
        <taxon>Apicomplexa</taxon>
        <taxon>Aconoidasida</taxon>
        <taxon>Haemosporida</taxon>
        <taxon>Plasmodiidae</taxon>
        <taxon>Plasmodium</taxon>
        <taxon>Plasmodium (Vinckeia)</taxon>
    </lineage>
</organism>
<dbReference type="Pfam" id="PF02996">
    <property type="entry name" value="Prefoldin"/>
    <property type="match status" value="1"/>
</dbReference>
<dbReference type="VEuPathDB" id="PlasmoDB:PVBDA_1001090"/>
<sequence>MGSLDSLKEEDVKGGTERILLKLKNEKINEDILKRTMKEYEETLDVLSVLTKKLNYKIMIPFSKMAFFEGEVKYTNNIYQDIGCNTYCERTSDQAYEFLKKKLNFYQDKYKIVSNSINKLTKELELSLELTHTMKLESQGNKNNSFIRPDGFLEIREEYNESDEDDQESSHYPNNPSTHFSENKNKVVAENELNADKMKREDTEVSPKNVENKSVDNKSAENKSAENKSVENKSVDNKSVDSKKVITPKSLNVNKQGLLNISERYESSGSSSRSSSNASVRSQGKNANTGEA</sequence>
<gene>
    <name evidence="5" type="ORF">PVSEL_1001000</name>
</gene>
<feature type="compositionally biased region" description="Polar residues" evidence="4">
    <location>
        <begin position="170"/>
        <end position="180"/>
    </location>
</feature>
<comment type="similarity">
    <text evidence="3">Belongs to the RNA polymerase II subunit 5-mediating protein family.</text>
</comment>
<dbReference type="InterPro" id="IPR009053">
    <property type="entry name" value="Prefoldin"/>
</dbReference>
<dbReference type="VEuPathDB" id="PlasmoDB:PVVCY_1001060"/>
<dbReference type="GO" id="GO:0000122">
    <property type="term" value="P:negative regulation of transcription by RNA polymerase II"/>
    <property type="evidence" value="ECO:0007669"/>
    <property type="project" value="TreeGrafter"/>
</dbReference>
<dbReference type="GO" id="GO:0019212">
    <property type="term" value="F:phosphatase inhibitor activity"/>
    <property type="evidence" value="ECO:0007669"/>
    <property type="project" value="TreeGrafter"/>
</dbReference>
<dbReference type="GO" id="GO:0003682">
    <property type="term" value="F:chromatin binding"/>
    <property type="evidence" value="ECO:0007669"/>
    <property type="project" value="TreeGrafter"/>
</dbReference>
<feature type="compositionally biased region" description="Basic and acidic residues" evidence="4">
    <location>
        <begin position="181"/>
        <end position="244"/>
    </location>
</feature>
<dbReference type="GO" id="GO:0005634">
    <property type="term" value="C:nucleus"/>
    <property type="evidence" value="ECO:0007669"/>
    <property type="project" value="UniProtKB-SubCell"/>
</dbReference>
<dbReference type="VEuPathDB" id="PlasmoDB:PVPCR_1001070"/>
<dbReference type="AlphaFoldDB" id="A0A6V7T446"/>
<name>A0A6V7T446_PLAVN</name>
<dbReference type="VEuPathDB" id="PlasmoDB:PVLDE_1001230"/>
<protein>
    <submittedName>
        <fullName evidence="5">Uncharacterized protein</fullName>
    </submittedName>
</protein>
<dbReference type="Proteomes" id="UP000515697">
    <property type="component" value="Chromosome PVSEL_10"/>
</dbReference>
<feature type="region of interest" description="Disordered" evidence="4">
    <location>
        <begin position="160"/>
        <end position="292"/>
    </location>
</feature>
<evidence type="ECO:0000256" key="1">
    <source>
        <dbReference type="ARBA" id="ARBA00004123"/>
    </source>
</evidence>
<dbReference type="GO" id="GO:0003714">
    <property type="term" value="F:transcription corepressor activity"/>
    <property type="evidence" value="ECO:0007669"/>
    <property type="project" value="TreeGrafter"/>
</dbReference>
<feature type="compositionally biased region" description="Low complexity" evidence="4">
    <location>
        <begin position="267"/>
        <end position="282"/>
    </location>
</feature>
<feature type="compositionally biased region" description="Polar residues" evidence="4">
    <location>
        <begin position="249"/>
        <end position="259"/>
    </location>
</feature>
<dbReference type="InterPro" id="IPR052255">
    <property type="entry name" value="RNA_pol_II_subunit5-mediator"/>
</dbReference>
<dbReference type="VEuPathDB" id="PlasmoDB:PVSEL_1001000"/>